<dbReference type="STRING" id="897.B2D07_16645"/>
<dbReference type="SUPFAM" id="SSF49299">
    <property type="entry name" value="PKD domain"/>
    <property type="match status" value="1"/>
</dbReference>
<gene>
    <name evidence="1" type="ORF">dsmv_0793</name>
</gene>
<reference evidence="1 2" key="1">
    <citation type="journal article" date="2013" name="Genome Announc.">
        <title>Draft genome sequences for three mercury-methylating, sulfate-reducing bacteria.</title>
        <authorList>
            <person name="Brown S.D."/>
            <person name="Hurt R.A.Jr."/>
            <person name="Gilmour C.C."/>
            <person name="Elias D.A."/>
        </authorList>
    </citation>
    <scope>NUCLEOTIDE SEQUENCE [LARGE SCALE GENOMIC DNA]</scope>
    <source>
        <strain evidence="1 2">DSM 2059</strain>
    </source>
</reference>
<proteinExistence type="predicted"/>
<dbReference type="eggNOG" id="COG3291">
    <property type="taxonomic scope" value="Bacteria"/>
</dbReference>
<evidence type="ECO:0000313" key="1">
    <source>
        <dbReference type="EMBL" id="EPR36088.1"/>
    </source>
</evidence>
<dbReference type="RefSeq" id="WP_020877904.1">
    <property type="nucleotide sequence ID" value="NZ_ATHJ01000105.1"/>
</dbReference>
<dbReference type="InterPro" id="IPR013783">
    <property type="entry name" value="Ig-like_fold"/>
</dbReference>
<keyword evidence="2" id="KW-1185">Reference proteome</keyword>
<name>S7UUQ2_DESML</name>
<protein>
    <recommendedName>
        <fullName evidence="3">PKD domain containing protein</fullName>
    </recommendedName>
</protein>
<dbReference type="Proteomes" id="UP000014977">
    <property type="component" value="Unassembled WGS sequence"/>
</dbReference>
<organism evidence="1 2">
    <name type="scientific">Desulfococcus multivorans DSM 2059</name>
    <dbReference type="NCBI Taxonomy" id="1121405"/>
    <lineage>
        <taxon>Bacteria</taxon>
        <taxon>Pseudomonadati</taxon>
        <taxon>Thermodesulfobacteriota</taxon>
        <taxon>Desulfobacteria</taxon>
        <taxon>Desulfobacterales</taxon>
        <taxon>Desulfococcaceae</taxon>
        <taxon>Desulfococcus</taxon>
    </lineage>
</organism>
<dbReference type="Gene3D" id="2.60.40.10">
    <property type="entry name" value="Immunoglobulins"/>
    <property type="match status" value="1"/>
</dbReference>
<sequence length="894" mass="98771">MKRSMQWWGMVILFIIVFPAASAWGAIGSPLDIVEPEEMQVLETSNVWITIQFNFTADEDRKTFYAWMNGKPVGALFHYIESDVAQGVISAGDGLKASVNGPRMNVFRAEVVGPKGKTYRQTLRFQVDCSKNRAPVADAGPNQDAFVKETVILDGGGSGDEDEDPLAYQWSIVTAPKKSKAALSDPSSVTPSFVPDMPGTYVVKLVVDDHKAKSEPKTVAVTVERLKILIDRAVAHPTFDLLRHRGIVDQFDGSQPLGGYHAAVLDANAHSAGELAGNRLLWQALREGKWALVFNVSEDHKQNALTSHLGMVNDGGSTAYLFKRFREGNTPVFRIFEIPYDPDVELTPETHLRYADHLLKTLRESREETPAPLVSATADPPIPDGLINCKWYYSILAGWMQNWSGRHDVDDGRTQGGAQNVNYTFTLFLDNGGNPTGNQQFLLLQVDAQGNPNSSGSTFIATSSDMDKCNEFGWFQDRLTTTVNPFDYFWIWVNNDPTSPNPVTTYSANSTFSVGFNQAQGILGSYTHSNTTSYTLTDWGISCNSSGNYMHWDLHSQNPAAPTSDADYDTKDWFYTWCGKPKRPNDQSLMQTQYHGSVVWRTGVVKNQVAAISVQNSQHLVNTYCGTDMGTTCCLNKGQWYTRPVNYSDTFSLDLGAVVPIEVAAITFSQYPALVGPLGGTIKGNVVLKSPAKADILVGNIASTDTAHAVPRTDRIVIRKGAMDGSFEIDVNAAGIPEDQLFFASISAFYANDYSRQFQMKAVDGEDLYFPQTAPWIHPDWELWGGTYGASENWVENYQVRYAVSFVDSKGNESTRGPWCDWIGPGETYPFPAVYPNTMPLLVDIPTDASGKAVARKIYRQFFAHYQNADPNAGVTLITTLNDNTTTTYLDNNP</sequence>
<dbReference type="InterPro" id="IPR035986">
    <property type="entry name" value="PKD_dom_sf"/>
</dbReference>
<evidence type="ECO:0000313" key="2">
    <source>
        <dbReference type="Proteomes" id="UP000014977"/>
    </source>
</evidence>
<comment type="caution">
    <text evidence="1">The sequence shown here is derived from an EMBL/GenBank/DDBJ whole genome shotgun (WGS) entry which is preliminary data.</text>
</comment>
<dbReference type="OrthoDB" id="5388941at2"/>
<accession>S7UUQ2</accession>
<evidence type="ECO:0008006" key="3">
    <source>
        <dbReference type="Google" id="ProtNLM"/>
    </source>
</evidence>
<dbReference type="EMBL" id="ATHJ01000105">
    <property type="protein sequence ID" value="EPR36088.1"/>
    <property type="molecule type" value="Genomic_DNA"/>
</dbReference>
<dbReference type="Pfam" id="PF22352">
    <property type="entry name" value="K319L-like_PKD"/>
    <property type="match status" value="1"/>
</dbReference>
<dbReference type="AlphaFoldDB" id="S7UUQ2"/>